<name>A0A163XTT6_9FLAO</name>
<dbReference type="EMBL" id="LQNU01000064">
    <property type="protein sequence ID" value="KZE78430.1"/>
    <property type="molecule type" value="Genomic_DNA"/>
</dbReference>
<feature type="transmembrane region" description="Helical" evidence="1">
    <location>
        <begin position="155"/>
        <end position="181"/>
    </location>
</feature>
<protein>
    <submittedName>
        <fullName evidence="2">Nitrous oxide metabolic protein</fullName>
    </submittedName>
</protein>
<comment type="caution">
    <text evidence="2">The sequence shown here is derived from an EMBL/GenBank/DDBJ whole genome shotgun (WGS) entry which is preliminary data.</text>
</comment>
<evidence type="ECO:0000313" key="2">
    <source>
        <dbReference type="EMBL" id="KZE78430.1"/>
    </source>
</evidence>
<dbReference type="AlphaFoldDB" id="A0A163XTT6"/>
<keyword evidence="1" id="KW-1133">Transmembrane helix</keyword>
<keyword evidence="3" id="KW-1185">Reference proteome</keyword>
<feature type="transmembrane region" description="Helical" evidence="1">
    <location>
        <begin position="87"/>
        <end position="108"/>
    </location>
</feature>
<feature type="transmembrane region" description="Helical" evidence="1">
    <location>
        <begin position="120"/>
        <end position="143"/>
    </location>
</feature>
<keyword evidence="1" id="KW-0812">Transmembrane</keyword>
<reference evidence="2 3" key="1">
    <citation type="submission" date="2016-01" db="EMBL/GenBank/DDBJ databases">
        <title>Whole genome sequencing of Myroides marinus L41.</title>
        <authorList>
            <person name="Hong K.W."/>
        </authorList>
    </citation>
    <scope>NUCLEOTIDE SEQUENCE [LARGE SCALE GENOMIC DNA]</scope>
    <source>
        <strain evidence="2 3">L41</strain>
    </source>
</reference>
<dbReference type="OrthoDB" id="1068411at2"/>
<feature type="transmembrane region" description="Helical" evidence="1">
    <location>
        <begin position="42"/>
        <end position="67"/>
    </location>
</feature>
<proteinExistence type="predicted"/>
<gene>
    <name evidence="2" type="ORF">AV926_12085</name>
</gene>
<keyword evidence="1" id="KW-0472">Membrane</keyword>
<feature type="transmembrane region" description="Helical" evidence="1">
    <location>
        <begin position="235"/>
        <end position="254"/>
    </location>
</feature>
<evidence type="ECO:0000256" key="1">
    <source>
        <dbReference type="SAM" id="Phobius"/>
    </source>
</evidence>
<evidence type="ECO:0000313" key="3">
    <source>
        <dbReference type="Proteomes" id="UP000076630"/>
    </source>
</evidence>
<sequence length="260" mass="29449">MLKILKYSFYDLIRSRWSYIYLLFYLALGFVLLFLNNDIGKAIITLMNIIIVLVPLISTIFGIMYYYDSKEFTELLLALPIKRSSIFLGQFLGVALSLSMSLLIGLGIPFLCYGLFSSNIIFDFLLLLITGTFLTFIFSALAYNIGLKNENKIKGFGFAILLWLFLAVIYDGIFLTILMLFGDYPLENISLIGTILNPIDLSRILIILRLDVSALLGYTGAVFKKFFGGNIGSVISFFILLLWTCIPVISIYLISKRKNF</sequence>
<dbReference type="Proteomes" id="UP000076630">
    <property type="component" value="Unassembled WGS sequence"/>
</dbReference>
<dbReference type="RefSeq" id="WP_038986734.1">
    <property type="nucleotide sequence ID" value="NZ_JACAJN010000032.1"/>
</dbReference>
<feature type="transmembrane region" description="Helical" evidence="1">
    <location>
        <begin position="20"/>
        <end position="36"/>
    </location>
</feature>
<organism evidence="2 3">
    <name type="scientific">Myroides marinus</name>
    <dbReference type="NCBI Taxonomy" id="703342"/>
    <lineage>
        <taxon>Bacteria</taxon>
        <taxon>Pseudomonadati</taxon>
        <taxon>Bacteroidota</taxon>
        <taxon>Flavobacteriia</taxon>
        <taxon>Flavobacteriales</taxon>
        <taxon>Flavobacteriaceae</taxon>
        <taxon>Myroides</taxon>
    </lineage>
</organism>
<accession>A0A163XTT6</accession>